<dbReference type="RefSeq" id="XP_004334940.1">
    <property type="nucleotide sequence ID" value="XM_004334892.1"/>
</dbReference>
<dbReference type="AlphaFoldDB" id="L8GIU5"/>
<feature type="transmembrane region" description="Helical" evidence="6">
    <location>
        <begin position="65"/>
        <end position="86"/>
    </location>
</feature>
<organism evidence="7 8">
    <name type="scientific">Acanthamoeba castellanii (strain ATCC 30010 / Neff)</name>
    <dbReference type="NCBI Taxonomy" id="1257118"/>
    <lineage>
        <taxon>Eukaryota</taxon>
        <taxon>Amoebozoa</taxon>
        <taxon>Discosea</taxon>
        <taxon>Longamoebia</taxon>
        <taxon>Centramoebida</taxon>
        <taxon>Acanthamoebidae</taxon>
        <taxon>Acanthamoeba</taxon>
    </lineage>
</organism>
<dbReference type="PANTHER" id="PTHR10924:SF27">
    <property type="entry name" value="SOLUTE CARRIER FAMILY 49 MEMBER 4"/>
    <property type="match status" value="1"/>
</dbReference>
<feature type="transmembrane region" description="Helical" evidence="6">
    <location>
        <begin position="454"/>
        <end position="477"/>
    </location>
</feature>
<dbReference type="InterPro" id="IPR011701">
    <property type="entry name" value="MFS"/>
</dbReference>
<dbReference type="Proteomes" id="UP000011083">
    <property type="component" value="Unassembled WGS sequence"/>
</dbReference>
<feature type="transmembrane region" description="Helical" evidence="6">
    <location>
        <begin position="391"/>
        <end position="414"/>
    </location>
</feature>
<dbReference type="EMBL" id="KB008103">
    <property type="protein sequence ID" value="ELR12927.1"/>
    <property type="molecule type" value="Genomic_DNA"/>
</dbReference>
<keyword evidence="3 6" id="KW-1133">Transmembrane helix</keyword>
<dbReference type="OrthoDB" id="15437at2759"/>
<dbReference type="InterPro" id="IPR049680">
    <property type="entry name" value="FLVCR1-2_SLC49-like"/>
</dbReference>
<feature type="transmembrane region" description="Helical" evidence="6">
    <location>
        <begin position="132"/>
        <end position="152"/>
    </location>
</feature>
<evidence type="ECO:0000256" key="5">
    <source>
        <dbReference type="SAM" id="MobiDB-lite"/>
    </source>
</evidence>
<comment type="subcellular location">
    <subcellularLocation>
        <location evidence="1">Membrane</location>
        <topology evidence="1">Multi-pass membrane protein</topology>
    </subcellularLocation>
</comment>
<dbReference type="InterPro" id="IPR036259">
    <property type="entry name" value="MFS_trans_sf"/>
</dbReference>
<feature type="transmembrane region" description="Helical" evidence="6">
    <location>
        <begin position="329"/>
        <end position="348"/>
    </location>
</feature>
<keyword evidence="8" id="KW-1185">Reference proteome</keyword>
<dbReference type="KEGG" id="acan:ACA1_095770"/>
<accession>L8GIU5</accession>
<dbReference type="PANTHER" id="PTHR10924">
    <property type="entry name" value="MAJOR FACILITATOR SUPERFAMILY PROTEIN-RELATED"/>
    <property type="match status" value="1"/>
</dbReference>
<feature type="transmembrane region" description="Helical" evidence="6">
    <location>
        <begin position="426"/>
        <end position="448"/>
    </location>
</feature>
<dbReference type="GO" id="GO:0022857">
    <property type="term" value="F:transmembrane transporter activity"/>
    <property type="evidence" value="ECO:0007669"/>
    <property type="project" value="InterPro"/>
</dbReference>
<reference evidence="7 8" key="1">
    <citation type="journal article" date="2013" name="Genome Biol.">
        <title>Genome of Acanthamoeba castellanii highlights extensive lateral gene transfer and early evolution of tyrosine kinase signaling.</title>
        <authorList>
            <person name="Clarke M."/>
            <person name="Lohan A.J."/>
            <person name="Liu B."/>
            <person name="Lagkouvardos I."/>
            <person name="Roy S."/>
            <person name="Zafar N."/>
            <person name="Bertelli C."/>
            <person name="Schilde C."/>
            <person name="Kianianmomeni A."/>
            <person name="Burglin T.R."/>
            <person name="Frech C."/>
            <person name="Turcotte B."/>
            <person name="Kopec K.O."/>
            <person name="Synnott J.M."/>
            <person name="Choo C."/>
            <person name="Paponov I."/>
            <person name="Finkler A."/>
            <person name="Soon Heng Tan C."/>
            <person name="Hutchins A.P."/>
            <person name="Weinmeier T."/>
            <person name="Rattei T."/>
            <person name="Chu J.S."/>
            <person name="Gimenez G."/>
            <person name="Irimia M."/>
            <person name="Rigden D.J."/>
            <person name="Fitzpatrick D.A."/>
            <person name="Lorenzo-Morales J."/>
            <person name="Bateman A."/>
            <person name="Chiu C.H."/>
            <person name="Tang P."/>
            <person name="Hegemann P."/>
            <person name="Fromm H."/>
            <person name="Raoult D."/>
            <person name="Greub G."/>
            <person name="Miranda-Saavedra D."/>
            <person name="Chen N."/>
            <person name="Nash P."/>
            <person name="Ginger M.L."/>
            <person name="Horn M."/>
            <person name="Schaap P."/>
            <person name="Caler L."/>
            <person name="Loftus B."/>
        </authorList>
    </citation>
    <scope>NUCLEOTIDE SEQUENCE [LARGE SCALE GENOMIC DNA]</scope>
    <source>
        <strain evidence="7 8">Neff</strain>
    </source>
</reference>
<evidence type="ECO:0000256" key="3">
    <source>
        <dbReference type="ARBA" id="ARBA00022989"/>
    </source>
</evidence>
<feature type="transmembrane region" description="Helical" evidence="6">
    <location>
        <begin position="106"/>
        <end position="125"/>
    </location>
</feature>
<feature type="transmembrane region" description="Helical" evidence="6">
    <location>
        <begin position="235"/>
        <end position="255"/>
    </location>
</feature>
<feature type="transmembrane region" description="Helical" evidence="6">
    <location>
        <begin position="172"/>
        <end position="196"/>
    </location>
</feature>
<protein>
    <submittedName>
        <fullName evidence="7">Transporter, major facilitator subfamily protein</fullName>
    </submittedName>
</protein>
<dbReference type="GO" id="GO:0016020">
    <property type="term" value="C:membrane"/>
    <property type="evidence" value="ECO:0007669"/>
    <property type="project" value="UniProtKB-SubCell"/>
</dbReference>
<proteinExistence type="predicted"/>
<evidence type="ECO:0000256" key="2">
    <source>
        <dbReference type="ARBA" id="ARBA00022692"/>
    </source>
</evidence>
<evidence type="ECO:0000313" key="8">
    <source>
        <dbReference type="Proteomes" id="UP000011083"/>
    </source>
</evidence>
<evidence type="ECO:0000313" key="7">
    <source>
        <dbReference type="EMBL" id="ELR12927.1"/>
    </source>
</evidence>
<evidence type="ECO:0000256" key="1">
    <source>
        <dbReference type="ARBA" id="ARBA00004141"/>
    </source>
</evidence>
<evidence type="ECO:0000256" key="6">
    <source>
        <dbReference type="SAM" id="Phobius"/>
    </source>
</evidence>
<dbReference type="Pfam" id="PF07690">
    <property type="entry name" value="MFS_1"/>
    <property type="match status" value="1"/>
</dbReference>
<feature type="transmembrane region" description="Helical" evidence="6">
    <location>
        <begin position="286"/>
        <end position="309"/>
    </location>
</feature>
<feature type="region of interest" description="Disordered" evidence="5">
    <location>
        <begin position="15"/>
        <end position="46"/>
    </location>
</feature>
<evidence type="ECO:0000256" key="4">
    <source>
        <dbReference type="ARBA" id="ARBA00023136"/>
    </source>
</evidence>
<gene>
    <name evidence="7" type="ORF">ACA1_095770</name>
</gene>
<feature type="transmembrane region" description="Helical" evidence="6">
    <location>
        <begin position="360"/>
        <end position="379"/>
    </location>
</feature>
<dbReference type="GeneID" id="14913603"/>
<keyword evidence="4 6" id="KW-0472">Membrane</keyword>
<feature type="transmembrane region" description="Helical" evidence="6">
    <location>
        <begin position="203"/>
        <end position="223"/>
    </location>
</feature>
<feature type="compositionally biased region" description="Basic and acidic residues" evidence="5">
    <location>
        <begin position="35"/>
        <end position="46"/>
    </location>
</feature>
<dbReference type="Gene3D" id="1.20.1250.20">
    <property type="entry name" value="MFS general substrate transporter like domains"/>
    <property type="match status" value="2"/>
</dbReference>
<dbReference type="SUPFAM" id="SSF103473">
    <property type="entry name" value="MFS general substrate transporter"/>
    <property type="match status" value="1"/>
</dbReference>
<dbReference type="VEuPathDB" id="AmoebaDB:ACA1_095770"/>
<keyword evidence="2 6" id="KW-0812">Transmembrane</keyword>
<sequence>MEVISLRSHARAINDDEEKDLLHPTEDDESDESLDEKGSRRDVTEGKEEPRVVDEEVYKVTWLRWWVLFVFCFASFVQCLVWFTFSSVPKVAKGYYPGVDDATIDLLLNWGTIIYIPVLPYVSWLQTRRNGLLIAFWQGNALIFLATVIRTIPCWAPAHLRGNFYMQWTLHVGQILNAAAGPIVFAVCSKLSAVWFPDHQRATATALAYTSNALGTAVGYILGPGLAPTVDQMPTLLYVQIGLASLPILGGLIYYRERPKHPPSAVALAHREGRYEESFFKGVRGALLNVSFLLCITACGVQAGVTSGWQGVLPQALEDLDYTESESGWLGFGNSIAGIAGGVLFGPVTDIFFKRRSKLLLLLLFGLSTSGFAWFTLSLPTPFGGALIPSTFWTLMTALGIAGLFQGGIGPALFELSAELLYPIPEATSGGLLSLLMNMATLVFLFVSPLIKTTWFNLIVTSTLLFCGVLGVAQVVLMRERYRRWEAEVAIYHESQRSLPHKLRRMEQPN</sequence>
<dbReference type="OMA" id="VCFRESY"/>
<name>L8GIU5_ACACF</name>